<name>A0A5B1M2R8_9ACTN</name>
<evidence type="ECO:0000256" key="1">
    <source>
        <dbReference type="SAM" id="Phobius"/>
    </source>
</evidence>
<sequence>MSGPDHLERTRRGQAAGAVLPAEGATLATSLSRGLVLVAHTGEAHLGAPVTRGLLRDLARAQAALPARMWPSSGEGEPSVAPADLPEVIRFRHATSYAVGVSRGEIHLTLRATGHRSQPDVHVELRMDRPVLERLAQQRRLQDRLVLTLAVLLVVSFAVATALMLGRLDW</sequence>
<evidence type="ECO:0000313" key="2">
    <source>
        <dbReference type="EMBL" id="KAA1426449.1"/>
    </source>
</evidence>
<dbReference type="EMBL" id="VUJW01000008">
    <property type="protein sequence ID" value="KAA1426449.1"/>
    <property type="molecule type" value="Genomic_DNA"/>
</dbReference>
<evidence type="ECO:0000313" key="3">
    <source>
        <dbReference type="Proteomes" id="UP000324351"/>
    </source>
</evidence>
<comment type="caution">
    <text evidence="2">The sequence shown here is derived from an EMBL/GenBank/DDBJ whole genome shotgun (WGS) entry which is preliminary data.</text>
</comment>
<reference evidence="2 3" key="2">
    <citation type="submission" date="2019-09" db="EMBL/GenBank/DDBJ databases">
        <authorList>
            <person name="Jin C."/>
        </authorList>
    </citation>
    <scope>NUCLEOTIDE SEQUENCE [LARGE SCALE GENOMIC DNA]</scope>
    <source>
        <strain evidence="2 3">BN140041</strain>
    </source>
</reference>
<dbReference type="AlphaFoldDB" id="A0A5B1M2R8"/>
<feature type="transmembrane region" description="Helical" evidence="1">
    <location>
        <begin position="145"/>
        <end position="165"/>
    </location>
</feature>
<keyword evidence="1" id="KW-0472">Membrane</keyword>
<keyword evidence="1" id="KW-0812">Transmembrane</keyword>
<keyword evidence="1" id="KW-1133">Transmembrane helix</keyword>
<protein>
    <submittedName>
        <fullName evidence="2">Uncharacterized protein</fullName>
    </submittedName>
</protein>
<proteinExistence type="predicted"/>
<reference evidence="2 3" key="1">
    <citation type="submission" date="2019-09" db="EMBL/GenBank/DDBJ databases">
        <title>Nocardioides panacisoli sp. nov., isolated from the soil of a ginseng field.</title>
        <authorList>
            <person name="Cho C."/>
        </authorList>
    </citation>
    <scope>NUCLEOTIDE SEQUENCE [LARGE SCALE GENOMIC DNA]</scope>
    <source>
        <strain evidence="2 3">BN140041</strain>
    </source>
</reference>
<dbReference type="Proteomes" id="UP000324351">
    <property type="component" value="Unassembled WGS sequence"/>
</dbReference>
<keyword evidence="3" id="KW-1185">Reference proteome</keyword>
<organism evidence="2 3">
    <name type="scientific">Nocardioides antri</name>
    <dbReference type="NCBI Taxonomy" id="2607659"/>
    <lineage>
        <taxon>Bacteria</taxon>
        <taxon>Bacillati</taxon>
        <taxon>Actinomycetota</taxon>
        <taxon>Actinomycetes</taxon>
        <taxon>Propionibacteriales</taxon>
        <taxon>Nocardioidaceae</taxon>
        <taxon>Nocardioides</taxon>
    </lineage>
</organism>
<dbReference type="RefSeq" id="WP_149751031.1">
    <property type="nucleotide sequence ID" value="NZ_VUJW01000008.1"/>
</dbReference>
<gene>
    <name evidence="2" type="ORF">F0U47_13670</name>
</gene>
<accession>A0A5B1M2R8</accession>